<keyword evidence="4" id="KW-1185">Reference proteome</keyword>
<accession>A0A1L7WUJ5</accession>
<evidence type="ECO:0000256" key="1">
    <source>
        <dbReference type="SAM" id="Phobius"/>
    </source>
</evidence>
<evidence type="ECO:0000259" key="2">
    <source>
        <dbReference type="Pfam" id="PF20237"/>
    </source>
</evidence>
<dbReference type="PANTHER" id="PTHR34502">
    <property type="entry name" value="DUF6594 DOMAIN-CONTAINING PROTEIN-RELATED"/>
    <property type="match status" value="1"/>
</dbReference>
<sequence length="273" mass="30713">MKGYAKLGWLMGTFPDTAVMRRFSALSAQNLLYLQAELTSLEEDLRKYAAEDDESSHPDRNVYSLNWLALKESNAEDAEEGNNGSQWETMEAIRNKLEQYRKEWMTRTDMGNIYLHGSDSTTWSNTALRSDLVALKAQASDDMFYRWIYDQVTNRFHRLLGHYFKDSRQEEELAGTVVYGEAYVRRLTKAVTTVLACMLPILSIVVLYLVQNMSKRLGIVTAFTAIFSTSLVVMTNAEMADIFAATAAYAAVQVVFIGTTGSVSNCNNCTTSS</sequence>
<dbReference type="OrthoDB" id="5342093at2759"/>
<protein>
    <recommendedName>
        <fullName evidence="2">DUF6594 domain-containing protein</fullName>
    </recommendedName>
</protein>
<keyword evidence="1" id="KW-0472">Membrane</keyword>
<feature type="transmembrane region" description="Helical" evidence="1">
    <location>
        <begin position="190"/>
        <end position="210"/>
    </location>
</feature>
<dbReference type="AlphaFoldDB" id="A0A1L7WUJ5"/>
<dbReference type="InterPro" id="IPR046529">
    <property type="entry name" value="DUF6594"/>
</dbReference>
<reference evidence="3 4" key="1">
    <citation type="submission" date="2016-03" db="EMBL/GenBank/DDBJ databases">
        <authorList>
            <person name="Ploux O."/>
        </authorList>
    </citation>
    <scope>NUCLEOTIDE SEQUENCE [LARGE SCALE GENOMIC DNA]</scope>
    <source>
        <strain evidence="3 4">UAMH 11012</strain>
    </source>
</reference>
<organism evidence="3 4">
    <name type="scientific">Phialocephala subalpina</name>
    <dbReference type="NCBI Taxonomy" id="576137"/>
    <lineage>
        <taxon>Eukaryota</taxon>
        <taxon>Fungi</taxon>
        <taxon>Dikarya</taxon>
        <taxon>Ascomycota</taxon>
        <taxon>Pezizomycotina</taxon>
        <taxon>Leotiomycetes</taxon>
        <taxon>Helotiales</taxon>
        <taxon>Mollisiaceae</taxon>
        <taxon>Phialocephala</taxon>
        <taxon>Phialocephala fortinii species complex</taxon>
    </lineage>
</organism>
<keyword evidence="1" id="KW-1133">Transmembrane helix</keyword>
<feature type="domain" description="DUF6594" evidence="2">
    <location>
        <begin position="4"/>
        <end position="254"/>
    </location>
</feature>
<evidence type="ECO:0000313" key="3">
    <source>
        <dbReference type="EMBL" id="CZR56439.1"/>
    </source>
</evidence>
<gene>
    <name evidence="3" type="ORF">PAC_06327</name>
</gene>
<proteinExistence type="predicted"/>
<feature type="transmembrane region" description="Helical" evidence="1">
    <location>
        <begin position="242"/>
        <end position="263"/>
    </location>
</feature>
<dbReference type="STRING" id="576137.A0A1L7WUJ5"/>
<feature type="transmembrane region" description="Helical" evidence="1">
    <location>
        <begin position="216"/>
        <end position="235"/>
    </location>
</feature>
<keyword evidence="1" id="KW-0812">Transmembrane</keyword>
<dbReference type="Pfam" id="PF20237">
    <property type="entry name" value="DUF6594"/>
    <property type="match status" value="1"/>
</dbReference>
<name>A0A1L7WUJ5_9HELO</name>
<dbReference type="PANTHER" id="PTHR34502:SF5">
    <property type="entry name" value="DUF6594 DOMAIN-CONTAINING PROTEIN"/>
    <property type="match status" value="1"/>
</dbReference>
<dbReference type="EMBL" id="FJOG01000008">
    <property type="protein sequence ID" value="CZR56439.1"/>
    <property type="molecule type" value="Genomic_DNA"/>
</dbReference>
<evidence type="ECO:0000313" key="4">
    <source>
        <dbReference type="Proteomes" id="UP000184330"/>
    </source>
</evidence>
<dbReference type="Proteomes" id="UP000184330">
    <property type="component" value="Unassembled WGS sequence"/>
</dbReference>